<sequence length="365" mass="40780">MPSERRKKRKRRDSDDEEEESPLSNWKLGMIVAVVVICFAMLYPTVLHPLLMGTFSRSDAPKPTQSRPPMHPGMGARANGGPGGAHPAMRMAASHAETASQQSGGGRGMYSWLLPFYTIGVVVFLLYTLFKSKSKKKKSRRSRYGSESEESDEDYVKGLGGGKDKKKVRGLQKRLRETEDAMSKILEQLERVQGEGLALAEQEDEAADGKKKPSTSKADAQKPSTSKGADPDAYIDDLERALAEFKILSQQYDKAKIQKAKGGRRAEESEPEDDEEDEVDDVEGEEDEEEEEDEQEASTSEGERDSEKSDEHSEVEDQPPAEDEHPETEPDEPTPAPKLPEPPKVSIIPPRKTDEKVRRRKQRKD</sequence>
<dbReference type="Proteomes" id="UP001177023">
    <property type="component" value="Unassembled WGS sequence"/>
</dbReference>
<feature type="region of interest" description="Disordered" evidence="7">
    <location>
        <begin position="1"/>
        <end position="22"/>
    </location>
</feature>
<proteinExistence type="inferred from homology"/>
<dbReference type="GO" id="GO:0045202">
    <property type="term" value="C:synapse"/>
    <property type="evidence" value="ECO:0007669"/>
    <property type="project" value="GOC"/>
</dbReference>
<feature type="region of interest" description="Disordered" evidence="7">
    <location>
        <begin position="249"/>
        <end position="365"/>
    </location>
</feature>
<feature type="compositionally biased region" description="Basic and acidic residues" evidence="7">
    <location>
        <begin position="301"/>
        <end position="312"/>
    </location>
</feature>
<comment type="subcellular location">
    <subcellularLocation>
        <location evidence="1">Endoplasmic reticulum membrane</location>
    </subcellularLocation>
</comment>
<feature type="domain" description="Resistance to inhibitors of cholinesterase protein 3 N-terminal" evidence="9">
    <location>
        <begin position="35"/>
        <end position="187"/>
    </location>
</feature>
<feature type="region of interest" description="Disordered" evidence="7">
    <location>
        <begin position="58"/>
        <end position="104"/>
    </location>
</feature>
<evidence type="ECO:0000313" key="11">
    <source>
        <dbReference type="Proteomes" id="UP001177023"/>
    </source>
</evidence>
<keyword evidence="4" id="KW-0256">Endoplasmic reticulum</keyword>
<evidence type="ECO:0000256" key="8">
    <source>
        <dbReference type="SAM" id="Phobius"/>
    </source>
</evidence>
<feature type="compositionally biased region" description="Polar residues" evidence="7">
    <location>
        <begin position="215"/>
        <end position="227"/>
    </location>
</feature>
<evidence type="ECO:0000256" key="2">
    <source>
        <dbReference type="ARBA" id="ARBA00008538"/>
    </source>
</evidence>
<dbReference type="AlphaFoldDB" id="A0AA36G5D6"/>
<name>A0AA36G5D6_9BILA</name>
<dbReference type="Pfam" id="PF15361">
    <property type="entry name" value="RIC3"/>
    <property type="match status" value="1"/>
</dbReference>
<comment type="similarity">
    <text evidence="2">Belongs to the ric-3 family.</text>
</comment>
<dbReference type="PANTHER" id="PTHR21723">
    <property type="entry name" value="RESISTANCE TO INHIBITORS OF CHOLINESTERASE PROTEIN 3 RIC3"/>
    <property type="match status" value="1"/>
</dbReference>
<feature type="compositionally biased region" description="Acidic residues" evidence="7">
    <location>
        <begin position="269"/>
        <end position="296"/>
    </location>
</feature>
<dbReference type="InterPro" id="IPR032763">
    <property type="entry name" value="RIC3_N"/>
</dbReference>
<dbReference type="EMBL" id="CATQJA010002657">
    <property type="protein sequence ID" value="CAJ0579902.1"/>
    <property type="molecule type" value="Genomic_DNA"/>
</dbReference>
<feature type="transmembrane region" description="Helical" evidence="8">
    <location>
        <begin position="28"/>
        <end position="46"/>
    </location>
</feature>
<accession>A0AA36G5D6</accession>
<feature type="compositionally biased region" description="Basic residues" evidence="7">
    <location>
        <begin position="1"/>
        <end position="11"/>
    </location>
</feature>
<evidence type="ECO:0000256" key="7">
    <source>
        <dbReference type="SAM" id="MobiDB-lite"/>
    </source>
</evidence>
<dbReference type="GO" id="GO:0043005">
    <property type="term" value="C:neuron projection"/>
    <property type="evidence" value="ECO:0007669"/>
    <property type="project" value="TreeGrafter"/>
</dbReference>
<evidence type="ECO:0000256" key="6">
    <source>
        <dbReference type="ARBA" id="ARBA00023136"/>
    </source>
</evidence>
<evidence type="ECO:0000259" key="9">
    <source>
        <dbReference type="Pfam" id="PF15361"/>
    </source>
</evidence>
<evidence type="ECO:0000256" key="4">
    <source>
        <dbReference type="ARBA" id="ARBA00022824"/>
    </source>
</evidence>
<evidence type="ECO:0000256" key="5">
    <source>
        <dbReference type="ARBA" id="ARBA00022989"/>
    </source>
</evidence>
<keyword evidence="5 8" id="KW-1133">Transmembrane helix</keyword>
<dbReference type="GO" id="GO:0034394">
    <property type="term" value="P:protein localization to cell surface"/>
    <property type="evidence" value="ECO:0007669"/>
    <property type="project" value="TreeGrafter"/>
</dbReference>
<dbReference type="GO" id="GO:0005789">
    <property type="term" value="C:endoplasmic reticulum membrane"/>
    <property type="evidence" value="ECO:0007669"/>
    <property type="project" value="UniProtKB-SubCell"/>
</dbReference>
<dbReference type="PANTHER" id="PTHR21723:SF3">
    <property type="entry name" value="PROTEIN RIC-3"/>
    <property type="match status" value="1"/>
</dbReference>
<protein>
    <recommendedName>
        <fullName evidence="9">Resistance to inhibitors of cholinesterase protein 3 N-terminal domain-containing protein</fullName>
    </recommendedName>
</protein>
<evidence type="ECO:0000256" key="3">
    <source>
        <dbReference type="ARBA" id="ARBA00022692"/>
    </source>
</evidence>
<feature type="region of interest" description="Disordered" evidence="7">
    <location>
        <begin position="137"/>
        <end position="175"/>
    </location>
</feature>
<dbReference type="GO" id="GO:0007271">
    <property type="term" value="P:synaptic transmission, cholinergic"/>
    <property type="evidence" value="ECO:0007669"/>
    <property type="project" value="TreeGrafter"/>
</dbReference>
<feature type="compositionally biased region" description="Pro residues" evidence="7">
    <location>
        <begin position="333"/>
        <end position="343"/>
    </location>
</feature>
<feature type="compositionally biased region" description="Basic residues" evidence="7">
    <location>
        <begin position="164"/>
        <end position="173"/>
    </location>
</feature>
<keyword evidence="11" id="KW-1185">Reference proteome</keyword>
<reference evidence="10" key="1">
    <citation type="submission" date="2023-06" db="EMBL/GenBank/DDBJ databases">
        <authorList>
            <person name="Delattre M."/>
        </authorList>
    </citation>
    <scope>NUCLEOTIDE SEQUENCE</scope>
    <source>
        <strain evidence="10">AF72</strain>
    </source>
</reference>
<keyword evidence="6 8" id="KW-0472">Membrane</keyword>
<evidence type="ECO:0000256" key="1">
    <source>
        <dbReference type="ARBA" id="ARBA00004586"/>
    </source>
</evidence>
<feature type="compositionally biased region" description="Acidic residues" evidence="7">
    <location>
        <begin position="313"/>
        <end position="332"/>
    </location>
</feature>
<comment type="caution">
    <text evidence="10">The sequence shown here is derived from an EMBL/GenBank/DDBJ whole genome shotgun (WGS) entry which is preliminary data.</text>
</comment>
<feature type="region of interest" description="Disordered" evidence="7">
    <location>
        <begin position="199"/>
        <end position="233"/>
    </location>
</feature>
<gene>
    <name evidence="10" type="ORF">MSPICULIGERA_LOCUS18105</name>
</gene>
<keyword evidence="3 8" id="KW-0812">Transmembrane</keyword>
<dbReference type="GO" id="GO:0043025">
    <property type="term" value="C:neuronal cell body"/>
    <property type="evidence" value="ECO:0007669"/>
    <property type="project" value="TreeGrafter"/>
</dbReference>
<feature type="transmembrane region" description="Helical" evidence="8">
    <location>
        <begin position="109"/>
        <end position="130"/>
    </location>
</feature>
<feature type="non-terminal residue" evidence="10">
    <location>
        <position position="1"/>
    </location>
</feature>
<organism evidence="10 11">
    <name type="scientific">Mesorhabditis spiculigera</name>
    <dbReference type="NCBI Taxonomy" id="96644"/>
    <lineage>
        <taxon>Eukaryota</taxon>
        <taxon>Metazoa</taxon>
        <taxon>Ecdysozoa</taxon>
        <taxon>Nematoda</taxon>
        <taxon>Chromadorea</taxon>
        <taxon>Rhabditida</taxon>
        <taxon>Rhabditina</taxon>
        <taxon>Rhabditomorpha</taxon>
        <taxon>Rhabditoidea</taxon>
        <taxon>Rhabditidae</taxon>
        <taxon>Mesorhabditinae</taxon>
        <taxon>Mesorhabditis</taxon>
    </lineage>
</organism>
<dbReference type="InterPro" id="IPR026160">
    <property type="entry name" value="Ric3"/>
</dbReference>
<evidence type="ECO:0000313" key="10">
    <source>
        <dbReference type="EMBL" id="CAJ0579902.1"/>
    </source>
</evidence>